<dbReference type="AlphaFoldDB" id="A0A6J6JK11"/>
<proteinExistence type="predicted"/>
<protein>
    <submittedName>
        <fullName evidence="1">Unannotated protein</fullName>
    </submittedName>
</protein>
<reference evidence="1" key="1">
    <citation type="submission" date="2020-05" db="EMBL/GenBank/DDBJ databases">
        <authorList>
            <person name="Chiriac C."/>
            <person name="Salcher M."/>
            <person name="Ghai R."/>
            <person name="Kavagutti S V."/>
        </authorList>
    </citation>
    <scope>NUCLEOTIDE SEQUENCE</scope>
</reference>
<organism evidence="1">
    <name type="scientific">freshwater metagenome</name>
    <dbReference type="NCBI Taxonomy" id="449393"/>
    <lineage>
        <taxon>unclassified sequences</taxon>
        <taxon>metagenomes</taxon>
        <taxon>ecological metagenomes</taxon>
    </lineage>
</organism>
<evidence type="ECO:0000313" key="1">
    <source>
        <dbReference type="EMBL" id="CAB4637631.1"/>
    </source>
</evidence>
<dbReference type="EMBL" id="CAEZVQ010000086">
    <property type="protein sequence ID" value="CAB4637631.1"/>
    <property type="molecule type" value="Genomic_DNA"/>
</dbReference>
<sequence>MVNVRAEIGAQERTNAVGHMPIHWAGFIHAAAIADEPDSVRIDKCNAGH</sequence>
<name>A0A6J6JK11_9ZZZZ</name>
<accession>A0A6J6JK11</accession>
<gene>
    <name evidence="1" type="ORF">UFOPK2086_00728</name>
</gene>